<dbReference type="Proteomes" id="UP000001640">
    <property type="component" value="Chromosome 2"/>
</dbReference>
<feature type="transmembrane region" description="Helical" evidence="8">
    <location>
        <begin position="186"/>
        <end position="208"/>
    </location>
</feature>
<name>G0V9W5_NAUCA</name>
<feature type="transmembrane region" description="Helical" evidence="8">
    <location>
        <begin position="220"/>
        <end position="244"/>
    </location>
</feature>
<feature type="transmembrane region" description="Helical" evidence="8">
    <location>
        <begin position="469"/>
        <end position="489"/>
    </location>
</feature>
<dbReference type="AlphaFoldDB" id="G0V9W5"/>
<evidence type="ECO:0000256" key="3">
    <source>
        <dbReference type="ARBA" id="ARBA00022692"/>
    </source>
</evidence>
<reference key="2">
    <citation type="submission" date="2011-08" db="EMBL/GenBank/DDBJ databases">
        <title>Genome sequence of Naumovozyma castellii.</title>
        <authorList>
            <person name="Gordon J.L."/>
            <person name="Armisen D."/>
            <person name="Proux-Wera E."/>
            <person name="OhEigeartaigh S.S."/>
            <person name="Byrne K.P."/>
            <person name="Wolfe K.H."/>
        </authorList>
    </citation>
    <scope>NUCLEOTIDE SEQUENCE</scope>
    <source>
        <strain>Type strain:CBS 4309</strain>
    </source>
</reference>
<dbReference type="InterPro" id="IPR005829">
    <property type="entry name" value="Sugar_transporter_CS"/>
</dbReference>
<dbReference type="EMBL" id="HE576753">
    <property type="protein sequence ID" value="CCC68732.1"/>
    <property type="molecule type" value="Genomic_DNA"/>
</dbReference>
<evidence type="ECO:0000259" key="9">
    <source>
        <dbReference type="PROSITE" id="PS50850"/>
    </source>
</evidence>
<keyword evidence="11" id="KW-1185">Reference proteome</keyword>
<dbReference type="PANTHER" id="PTHR23502">
    <property type="entry name" value="MAJOR FACILITATOR SUPERFAMILY"/>
    <property type="match status" value="1"/>
</dbReference>
<feature type="transmembrane region" description="Helical" evidence="8">
    <location>
        <begin position="250"/>
        <end position="270"/>
    </location>
</feature>
<feature type="transmembrane region" description="Helical" evidence="8">
    <location>
        <begin position="134"/>
        <end position="154"/>
    </location>
</feature>
<keyword evidence="4 8" id="KW-1133">Transmembrane helix</keyword>
<evidence type="ECO:0000256" key="7">
    <source>
        <dbReference type="SAM" id="MobiDB-lite"/>
    </source>
</evidence>
<feature type="transmembrane region" description="Helical" evidence="8">
    <location>
        <begin position="536"/>
        <end position="557"/>
    </location>
</feature>
<dbReference type="GO" id="GO:0042908">
    <property type="term" value="P:xenobiotic transport"/>
    <property type="evidence" value="ECO:0007669"/>
    <property type="project" value="UniProtKB-ARBA"/>
</dbReference>
<evidence type="ECO:0000256" key="6">
    <source>
        <dbReference type="ARBA" id="ARBA00038347"/>
    </source>
</evidence>
<dbReference type="GO" id="GO:0140115">
    <property type="term" value="P:export across plasma membrane"/>
    <property type="evidence" value="ECO:0007669"/>
    <property type="project" value="UniProtKB-ARBA"/>
</dbReference>
<dbReference type="KEGG" id="ncs:NCAS_0B06480"/>
<evidence type="ECO:0000256" key="4">
    <source>
        <dbReference type="ARBA" id="ARBA00022989"/>
    </source>
</evidence>
<dbReference type="eggNOG" id="KOG0255">
    <property type="taxonomic scope" value="Eukaryota"/>
</dbReference>
<evidence type="ECO:0000256" key="8">
    <source>
        <dbReference type="SAM" id="Phobius"/>
    </source>
</evidence>
<dbReference type="InterPro" id="IPR011701">
    <property type="entry name" value="MFS"/>
</dbReference>
<keyword evidence="2" id="KW-0813">Transport</keyword>
<accession>G0V9W5</accession>
<organism evidence="10 11">
    <name type="scientific">Naumovozyma castellii</name>
    <name type="common">Yeast</name>
    <name type="synonym">Saccharomyces castellii</name>
    <dbReference type="NCBI Taxonomy" id="27288"/>
    <lineage>
        <taxon>Eukaryota</taxon>
        <taxon>Fungi</taxon>
        <taxon>Dikarya</taxon>
        <taxon>Ascomycota</taxon>
        <taxon>Saccharomycotina</taxon>
        <taxon>Saccharomycetes</taxon>
        <taxon>Saccharomycetales</taxon>
        <taxon>Saccharomycetaceae</taxon>
        <taxon>Naumovozyma</taxon>
    </lineage>
</organism>
<dbReference type="GO" id="GO:0005886">
    <property type="term" value="C:plasma membrane"/>
    <property type="evidence" value="ECO:0007669"/>
    <property type="project" value="UniProtKB-ARBA"/>
</dbReference>
<comment type="similarity">
    <text evidence="6">Belongs to the major facilitator superfamily. CAR1 family.</text>
</comment>
<dbReference type="Gene3D" id="1.20.1250.20">
    <property type="entry name" value="MFS general substrate transporter like domains"/>
    <property type="match status" value="1"/>
</dbReference>
<feature type="domain" description="Major facilitator superfamily (MFS) profile" evidence="9">
    <location>
        <begin position="96"/>
        <end position="561"/>
    </location>
</feature>
<dbReference type="SUPFAM" id="SSF103473">
    <property type="entry name" value="MFS general substrate transporter"/>
    <property type="match status" value="1"/>
</dbReference>
<dbReference type="GeneID" id="96902289"/>
<sequence>MQFKKPLGGRKEPQLEQYALKNEEDLSARSSFANSINDSVNSGDGDPIQLHDPHQLEHPAPIPNENSLVRTKSTNDEPDVTTAPYSRFGPREKMILVVQCAFTGFFSSIASSIYYPVLTVIEKLFDISEESVNITVVVYFIFQGLSPSIMGGLADSLGRRPVVLFSVAVYFCACVGLACAQTYPQIIVLRCLQAAGISPVIAINSGIMGDVTTRAERGGYVGYVSGFQVLGNSFGALIGAGISSTWSWRAIFWFLAIGSGICLLASFIVLPETKRTIAGNGSIIPKSRFNRSPSLLFPPLRKRLHLDNPDLETLEPKVKISFLAPLGILKIPEVDIVLLVAGLQYAQMTTHQTALSTVLSKKYHLTVAKIGLCYLPTGICTLISVVTSGRYLNWSYRRKIIKHRQWKKEQETILLEEYNNDMEQVKEIMDNDPKYVFNIFKARIQPAFGTLILSGLGFCAYGWCISVKAPLAAVLVTSGFGSLFSNCILTMSTTLAVDLFPSKAATATSCLNLFRCSLAAIFIACLSKMVDRMTYGGVFTFLAALTTSSSLLLLIPVSRGKELALKRRQQENSLLQKKPTPEKHFSV</sequence>
<feature type="transmembrane region" description="Helical" evidence="8">
    <location>
        <begin position="444"/>
        <end position="463"/>
    </location>
</feature>
<dbReference type="InterPro" id="IPR036259">
    <property type="entry name" value="MFS_trans_sf"/>
</dbReference>
<evidence type="ECO:0000313" key="11">
    <source>
        <dbReference type="Proteomes" id="UP000001640"/>
    </source>
</evidence>
<keyword evidence="3 8" id="KW-0812">Transmembrane</keyword>
<proteinExistence type="inferred from homology"/>
<dbReference type="InterPro" id="IPR020846">
    <property type="entry name" value="MFS_dom"/>
</dbReference>
<dbReference type="HOGENOM" id="CLU_008455_8_4_1"/>
<dbReference type="OMA" id="DIHPGKA"/>
<gene>
    <name evidence="10" type="primary">NCAS0B06480</name>
    <name evidence="10" type="ordered locus">NCAS_0B06480</name>
</gene>
<feature type="transmembrane region" description="Helical" evidence="8">
    <location>
        <begin position="161"/>
        <end position="180"/>
    </location>
</feature>
<dbReference type="RefSeq" id="XP_003675103.1">
    <property type="nucleotide sequence ID" value="XM_003675055.1"/>
</dbReference>
<feature type="transmembrane region" description="Helical" evidence="8">
    <location>
        <begin position="94"/>
        <end position="114"/>
    </location>
</feature>
<dbReference type="PROSITE" id="PS00216">
    <property type="entry name" value="SUGAR_TRANSPORT_1"/>
    <property type="match status" value="1"/>
</dbReference>
<dbReference type="PANTHER" id="PTHR23502:SF51">
    <property type="entry name" value="QUINIDINE RESISTANCE PROTEIN 1-RELATED"/>
    <property type="match status" value="1"/>
</dbReference>
<keyword evidence="5 8" id="KW-0472">Membrane</keyword>
<feature type="region of interest" description="Disordered" evidence="7">
    <location>
        <begin position="1"/>
        <end position="84"/>
    </location>
</feature>
<dbReference type="OrthoDB" id="440553at2759"/>
<reference evidence="10 11" key="1">
    <citation type="journal article" date="2011" name="Proc. Natl. Acad. Sci. U.S.A.">
        <title>Evolutionary erosion of yeast sex chromosomes by mating-type switching accidents.</title>
        <authorList>
            <person name="Gordon J.L."/>
            <person name="Armisen D."/>
            <person name="Proux-Wera E."/>
            <person name="Oheigeartaigh S.S."/>
            <person name="Byrne K.P."/>
            <person name="Wolfe K.H."/>
        </authorList>
    </citation>
    <scope>NUCLEOTIDE SEQUENCE [LARGE SCALE GENOMIC DNA]</scope>
    <source>
        <strain evidence="11">ATCC 76901 / BCRC 22586 / CBS 4309 / NBRC 1992 / NRRL Y-12630</strain>
    </source>
</reference>
<feature type="compositionally biased region" description="Polar residues" evidence="7">
    <location>
        <begin position="28"/>
        <end position="42"/>
    </location>
</feature>
<dbReference type="Pfam" id="PF07690">
    <property type="entry name" value="MFS_1"/>
    <property type="match status" value="1"/>
</dbReference>
<dbReference type="CDD" id="cd17323">
    <property type="entry name" value="MFS_Tpo1_MDR_like"/>
    <property type="match status" value="1"/>
</dbReference>
<protein>
    <recommendedName>
        <fullName evidence="9">Major facilitator superfamily (MFS) profile domain-containing protein</fullName>
    </recommendedName>
</protein>
<dbReference type="InParanoid" id="G0V9W5"/>
<evidence type="ECO:0000313" key="10">
    <source>
        <dbReference type="EMBL" id="CCC68732.1"/>
    </source>
</evidence>
<dbReference type="PROSITE" id="PS50850">
    <property type="entry name" value="MFS"/>
    <property type="match status" value="1"/>
</dbReference>
<evidence type="ECO:0000256" key="1">
    <source>
        <dbReference type="ARBA" id="ARBA00004141"/>
    </source>
</evidence>
<dbReference type="FunCoup" id="G0V9W5">
    <property type="interactions" value="77"/>
</dbReference>
<evidence type="ECO:0000256" key="2">
    <source>
        <dbReference type="ARBA" id="ARBA00022448"/>
    </source>
</evidence>
<evidence type="ECO:0000256" key="5">
    <source>
        <dbReference type="ARBA" id="ARBA00023136"/>
    </source>
</evidence>
<feature type="transmembrane region" description="Helical" evidence="8">
    <location>
        <begin position="510"/>
        <end position="530"/>
    </location>
</feature>
<dbReference type="GO" id="GO:0022857">
    <property type="term" value="F:transmembrane transporter activity"/>
    <property type="evidence" value="ECO:0007669"/>
    <property type="project" value="InterPro"/>
</dbReference>
<comment type="subcellular location">
    <subcellularLocation>
        <location evidence="1">Membrane</location>
        <topology evidence="1">Multi-pass membrane protein</topology>
    </subcellularLocation>
</comment>